<proteinExistence type="predicted"/>
<dbReference type="Pfam" id="PF09537">
    <property type="entry name" value="DUF2383"/>
    <property type="match status" value="1"/>
</dbReference>
<protein>
    <submittedName>
        <fullName evidence="3">DUF2383 domain-containing protein</fullName>
    </submittedName>
</protein>
<accession>A0AAX2ZF26</accession>
<dbReference type="KEGG" id="tem:JW646_18900"/>
<dbReference type="Gene3D" id="1.20.1260.10">
    <property type="match status" value="1"/>
</dbReference>
<evidence type="ECO:0000313" key="4">
    <source>
        <dbReference type="Proteomes" id="UP001198983"/>
    </source>
</evidence>
<evidence type="ECO:0000256" key="1">
    <source>
        <dbReference type="SAM" id="Coils"/>
    </source>
</evidence>
<reference evidence="3 4" key="1">
    <citation type="journal article" date="2023" name="Int. J. Syst. Evol. Microbiol.">
        <title>Terrisporobacter hibernicus sp. nov., isolated from bovine faeces in Northern Ireland.</title>
        <authorList>
            <person name="Mitchell M."/>
            <person name="Nguyen S.V."/>
            <person name="Connor M."/>
            <person name="Fairley D.J."/>
            <person name="Donoghue O."/>
            <person name="Marshall H."/>
            <person name="Koolman L."/>
            <person name="McMullan G."/>
            <person name="Schaffer K.E."/>
            <person name="McGrath J.W."/>
            <person name="Fanning S."/>
        </authorList>
    </citation>
    <scope>NUCLEOTIDE SEQUENCE [LARGE SCALE GENOMIC DNA]</scope>
    <source>
        <strain evidence="3 4">MCA3</strain>
    </source>
</reference>
<sequence length="144" mass="16570">MPNEDTINLLKECDAGAKMGIDGINRVINKTENKKLKSLLEKYLKDHEKLEEKIQEELKKFKDEEKDPSPLAKAMSWVKINVKLIKGEHDKVIADLMTEGCNMGIKSICRYLNEYSSAMEGIKGLCYDLVEIEENFSKDLRKFL</sequence>
<name>A0AAX2ZF26_9FIRM</name>
<feature type="coiled-coil region" evidence="1">
    <location>
        <begin position="33"/>
        <end position="67"/>
    </location>
</feature>
<keyword evidence="4" id="KW-1185">Reference proteome</keyword>
<evidence type="ECO:0000259" key="2">
    <source>
        <dbReference type="Pfam" id="PF09537"/>
    </source>
</evidence>
<dbReference type="InterPro" id="IPR019052">
    <property type="entry name" value="DUF2383"/>
</dbReference>
<organism evidence="3 4">
    <name type="scientific">Terrisporobacter hibernicus</name>
    <dbReference type="NCBI Taxonomy" id="2813371"/>
    <lineage>
        <taxon>Bacteria</taxon>
        <taxon>Bacillati</taxon>
        <taxon>Bacillota</taxon>
        <taxon>Clostridia</taxon>
        <taxon>Peptostreptococcales</taxon>
        <taxon>Peptostreptococcaceae</taxon>
        <taxon>Terrisporobacter</taxon>
    </lineage>
</organism>
<dbReference type="InterPro" id="IPR012347">
    <property type="entry name" value="Ferritin-like"/>
</dbReference>
<dbReference type="Proteomes" id="UP001198983">
    <property type="component" value="Chromosome"/>
</dbReference>
<dbReference type="EMBL" id="CP081135">
    <property type="protein sequence ID" value="UEL47661.1"/>
    <property type="molecule type" value="Genomic_DNA"/>
</dbReference>
<dbReference type="RefSeq" id="WP_148556786.1">
    <property type="nucleotide sequence ID" value="NZ_CP081135.1"/>
</dbReference>
<dbReference type="AlphaFoldDB" id="A0AAX2ZF26"/>
<keyword evidence="1" id="KW-0175">Coiled coil</keyword>
<gene>
    <name evidence="3" type="ORF">JW646_18900</name>
</gene>
<feature type="domain" description="DUF2383" evidence="2">
    <location>
        <begin position="5"/>
        <end position="113"/>
    </location>
</feature>
<evidence type="ECO:0000313" key="3">
    <source>
        <dbReference type="EMBL" id="UEL47661.1"/>
    </source>
</evidence>